<comment type="caution">
    <text evidence="1">The sequence shown here is derived from an EMBL/GenBank/DDBJ whole genome shotgun (WGS) entry which is preliminary data.</text>
</comment>
<dbReference type="GeneID" id="81391198"/>
<sequence length="181" mass="20938">MSLYLFHHFQYCHFPNIDFLRDCPNAFRFLRSLSGSRIALKEFELCCDFLLHEPDDVYDFTSVIQFLISIQGLRHLRLRLSNFPELGFRVQEAIQHHRPTLESLVFHQRRLTAIGNEGLFEDDRDTSPVWIPNLTTIVDLSRVTALALCATPSAASSSTYGRIFEASGFAFAFQRYRENSL</sequence>
<dbReference type="Proteomes" id="UP001141434">
    <property type="component" value="Unassembled WGS sequence"/>
</dbReference>
<name>A0A9W9G4C6_9EURO</name>
<dbReference type="OrthoDB" id="1720422at2759"/>
<keyword evidence="2" id="KW-1185">Reference proteome</keyword>
<gene>
    <name evidence="1" type="ORF">NUU61_001448</name>
</gene>
<proteinExistence type="predicted"/>
<dbReference type="AlphaFoldDB" id="A0A9W9G4C6"/>
<reference evidence="1" key="1">
    <citation type="submission" date="2022-11" db="EMBL/GenBank/DDBJ databases">
        <authorList>
            <person name="Petersen C."/>
        </authorList>
    </citation>
    <scope>NUCLEOTIDE SEQUENCE</scope>
    <source>
        <strain evidence="1">IBT 34128</strain>
    </source>
</reference>
<protein>
    <submittedName>
        <fullName evidence="1">Uncharacterized protein</fullName>
    </submittedName>
</protein>
<reference evidence="1" key="2">
    <citation type="journal article" date="2023" name="IMA Fungus">
        <title>Comparative genomic study of the Penicillium genus elucidates a diverse pangenome and 15 lateral gene transfer events.</title>
        <authorList>
            <person name="Petersen C."/>
            <person name="Sorensen T."/>
            <person name="Nielsen M.R."/>
            <person name="Sondergaard T.E."/>
            <person name="Sorensen J.L."/>
            <person name="Fitzpatrick D.A."/>
            <person name="Frisvad J.C."/>
            <person name="Nielsen K.L."/>
        </authorList>
    </citation>
    <scope>NUCLEOTIDE SEQUENCE</scope>
    <source>
        <strain evidence="1">IBT 34128</strain>
    </source>
</reference>
<organism evidence="1 2">
    <name type="scientific">Penicillium alfredii</name>
    <dbReference type="NCBI Taxonomy" id="1506179"/>
    <lineage>
        <taxon>Eukaryota</taxon>
        <taxon>Fungi</taxon>
        <taxon>Dikarya</taxon>
        <taxon>Ascomycota</taxon>
        <taxon>Pezizomycotina</taxon>
        <taxon>Eurotiomycetes</taxon>
        <taxon>Eurotiomycetidae</taxon>
        <taxon>Eurotiales</taxon>
        <taxon>Aspergillaceae</taxon>
        <taxon>Penicillium</taxon>
    </lineage>
</organism>
<accession>A0A9W9G4C6</accession>
<evidence type="ECO:0000313" key="1">
    <source>
        <dbReference type="EMBL" id="KAJ5111818.1"/>
    </source>
</evidence>
<dbReference type="RefSeq" id="XP_056515297.1">
    <property type="nucleotide sequence ID" value="XM_056652030.1"/>
</dbReference>
<dbReference type="EMBL" id="JAPMSZ010000002">
    <property type="protein sequence ID" value="KAJ5111818.1"/>
    <property type="molecule type" value="Genomic_DNA"/>
</dbReference>
<evidence type="ECO:0000313" key="2">
    <source>
        <dbReference type="Proteomes" id="UP001141434"/>
    </source>
</evidence>